<dbReference type="CDD" id="cd06261">
    <property type="entry name" value="TM_PBP2"/>
    <property type="match status" value="1"/>
</dbReference>
<dbReference type="InterPro" id="IPR000515">
    <property type="entry name" value="MetI-like"/>
</dbReference>
<dbReference type="Gene3D" id="1.10.3720.10">
    <property type="entry name" value="MetI-like"/>
    <property type="match status" value="1"/>
</dbReference>
<sequence length="419" mass="45854">MTAYILRRILYLIPTFFGATFLAFLIIQLAPGDYLTQLELDPKVTPETIARLRAQFGLDRPIYEQYLLWMNNLLHLNLGYSFAYQAPVLEVIWPRVVNSMVIVIPSTLLLYLVAIPIGVYGAVRQYSLGDRILSFLAYIGLSVPSFFLALIAIYVLLQIKFRTGTLIFPVSGMTSSGFEQMPPLRQILDIAWHAVVPVLVATANDIAGLSRLMRGQMLEVLAQDYIRTARAKGLGERVVLYKHAFRNAVIPFVATLGGLLPSLISGAGFVEVVMAWPGITPFFLDAIANQDLYVIAGFLTVSLVLLMIGNLISDLLLAWVDPTDPLRIGGGAMATSLQRYPDASGPAPVPQAPPGGLGWAHPPGALPDGRFRRLLQPLRPQLLRALPPEGPSPSHPHPLRGPGNGEAHPALCLRHQADH</sequence>
<evidence type="ECO:0000256" key="5">
    <source>
        <dbReference type="ARBA" id="ARBA00022989"/>
    </source>
</evidence>
<feature type="transmembrane region" description="Helical" evidence="7">
    <location>
        <begin position="100"/>
        <end position="123"/>
    </location>
</feature>
<name>H7GF83_9DEIN</name>
<dbReference type="InterPro" id="IPR035906">
    <property type="entry name" value="MetI-like_sf"/>
</dbReference>
<feature type="transmembrane region" description="Helical" evidence="7">
    <location>
        <begin position="135"/>
        <end position="157"/>
    </location>
</feature>
<evidence type="ECO:0000313" key="11">
    <source>
        <dbReference type="Proteomes" id="UP000053186"/>
    </source>
</evidence>
<keyword evidence="5 7" id="KW-1133">Transmembrane helix</keyword>
<comment type="similarity">
    <text evidence="7">Belongs to the binding-protein-dependent transport system permease family.</text>
</comment>
<reference evidence="10 11" key="1">
    <citation type="journal article" date="2012" name="J. Bacteriol.">
        <title>Draft genome sequence of Thermus sp. strain RL, isolated from a hot water spring located atop the Himalayan ranges at Manikaran, India.</title>
        <authorList>
            <person name="Dwivedi V."/>
            <person name="Sangwan N."/>
            <person name="Nigam A."/>
            <person name="Garg N."/>
            <person name="Niharika N."/>
            <person name="Khurana P."/>
            <person name="Khurana J.P."/>
            <person name="Lal R."/>
        </authorList>
    </citation>
    <scope>NUCLEOTIDE SEQUENCE [LARGE SCALE GENOMIC DNA]</scope>
    <source>
        <strain evidence="10 11">RL</strain>
    </source>
</reference>
<feature type="transmembrane region" description="Helical" evidence="7">
    <location>
        <begin position="9"/>
        <end position="30"/>
    </location>
</feature>
<feature type="transmembrane region" description="Helical" evidence="7">
    <location>
        <begin position="292"/>
        <end position="317"/>
    </location>
</feature>
<dbReference type="Proteomes" id="UP000053186">
    <property type="component" value="Unassembled WGS sequence"/>
</dbReference>
<feature type="transmembrane region" description="Helical" evidence="7">
    <location>
        <begin position="190"/>
        <end position="209"/>
    </location>
</feature>
<dbReference type="Pfam" id="PF00528">
    <property type="entry name" value="BPD_transp_1"/>
    <property type="match status" value="1"/>
</dbReference>
<accession>H7GF83</accession>
<dbReference type="Pfam" id="PF19300">
    <property type="entry name" value="BPD_transp_1_N"/>
    <property type="match status" value="1"/>
</dbReference>
<evidence type="ECO:0000256" key="3">
    <source>
        <dbReference type="ARBA" id="ARBA00022475"/>
    </source>
</evidence>
<evidence type="ECO:0000256" key="6">
    <source>
        <dbReference type="ARBA" id="ARBA00023136"/>
    </source>
</evidence>
<dbReference type="PROSITE" id="PS50928">
    <property type="entry name" value="ABC_TM1"/>
    <property type="match status" value="1"/>
</dbReference>
<dbReference type="AlphaFoldDB" id="H7GF83"/>
<feature type="region of interest" description="Disordered" evidence="8">
    <location>
        <begin position="383"/>
        <end position="409"/>
    </location>
</feature>
<dbReference type="GO" id="GO:0055085">
    <property type="term" value="P:transmembrane transport"/>
    <property type="evidence" value="ECO:0007669"/>
    <property type="project" value="InterPro"/>
</dbReference>
<keyword evidence="2 7" id="KW-0813">Transport</keyword>
<evidence type="ECO:0000256" key="7">
    <source>
        <dbReference type="RuleBase" id="RU363032"/>
    </source>
</evidence>
<comment type="caution">
    <text evidence="10">The sequence shown here is derived from an EMBL/GenBank/DDBJ whole genome shotgun (WGS) entry which is preliminary data.</text>
</comment>
<evidence type="ECO:0000256" key="1">
    <source>
        <dbReference type="ARBA" id="ARBA00004651"/>
    </source>
</evidence>
<evidence type="ECO:0000259" key="9">
    <source>
        <dbReference type="PROSITE" id="PS50928"/>
    </source>
</evidence>
<dbReference type="PATRIC" id="fig|456163.3.peg.758"/>
<dbReference type="EMBL" id="AIJQ01000004">
    <property type="protein sequence ID" value="EIA39395.1"/>
    <property type="molecule type" value="Genomic_DNA"/>
</dbReference>
<keyword evidence="11" id="KW-1185">Reference proteome</keyword>
<feature type="domain" description="ABC transmembrane type-1" evidence="9">
    <location>
        <begin position="96"/>
        <end position="317"/>
    </location>
</feature>
<dbReference type="PANTHER" id="PTHR30465:SF0">
    <property type="entry name" value="OLIGOPEPTIDE TRANSPORT SYSTEM PERMEASE PROTEIN APPB"/>
    <property type="match status" value="1"/>
</dbReference>
<organism evidence="10 11">
    <name type="scientific">Thermus parvatiensis</name>
    <dbReference type="NCBI Taxonomy" id="456163"/>
    <lineage>
        <taxon>Bacteria</taxon>
        <taxon>Thermotogati</taxon>
        <taxon>Deinococcota</taxon>
        <taxon>Deinococci</taxon>
        <taxon>Thermales</taxon>
        <taxon>Thermaceae</taxon>
        <taxon>Thermus</taxon>
    </lineage>
</organism>
<evidence type="ECO:0000313" key="10">
    <source>
        <dbReference type="EMBL" id="EIA39395.1"/>
    </source>
</evidence>
<dbReference type="InterPro" id="IPR045621">
    <property type="entry name" value="BPD_transp_1_N"/>
</dbReference>
<dbReference type="GO" id="GO:0005886">
    <property type="term" value="C:plasma membrane"/>
    <property type="evidence" value="ECO:0007669"/>
    <property type="project" value="UniProtKB-SubCell"/>
</dbReference>
<comment type="subcellular location">
    <subcellularLocation>
        <location evidence="1 7">Cell membrane</location>
        <topology evidence="1 7">Multi-pass membrane protein</topology>
    </subcellularLocation>
</comment>
<gene>
    <name evidence="10" type="ORF">RLTM_03866</name>
</gene>
<feature type="transmembrane region" description="Helical" evidence="7">
    <location>
        <begin position="249"/>
        <end position="272"/>
    </location>
</feature>
<keyword evidence="3" id="KW-1003">Cell membrane</keyword>
<evidence type="ECO:0000256" key="4">
    <source>
        <dbReference type="ARBA" id="ARBA00022692"/>
    </source>
</evidence>
<proteinExistence type="inferred from homology"/>
<dbReference type="PANTHER" id="PTHR30465">
    <property type="entry name" value="INNER MEMBRANE ABC TRANSPORTER"/>
    <property type="match status" value="1"/>
</dbReference>
<keyword evidence="6 7" id="KW-0472">Membrane</keyword>
<protein>
    <submittedName>
        <fullName evidence="10">Peptide ABC transporter permease</fullName>
    </submittedName>
</protein>
<evidence type="ECO:0000256" key="2">
    <source>
        <dbReference type="ARBA" id="ARBA00022448"/>
    </source>
</evidence>
<keyword evidence="4 7" id="KW-0812">Transmembrane</keyword>
<dbReference type="SUPFAM" id="SSF161098">
    <property type="entry name" value="MetI-like"/>
    <property type="match status" value="1"/>
</dbReference>
<evidence type="ECO:0000256" key="8">
    <source>
        <dbReference type="SAM" id="MobiDB-lite"/>
    </source>
</evidence>